<gene>
    <name evidence="3" type="ORF">SAMN05444410_11817</name>
</gene>
<protein>
    <submittedName>
        <fullName evidence="3">Uncharacterized conserved protein YndB, AHSA1/START domain</fullName>
    </submittedName>
</protein>
<dbReference type="Pfam" id="PF08327">
    <property type="entry name" value="AHSA1"/>
    <property type="match status" value="1"/>
</dbReference>
<evidence type="ECO:0000259" key="2">
    <source>
        <dbReference type="Pfam" id="PF08327"/>
    </source>
</evidence>
<accession>A0A8X8IHY7</accession>
<name>A0A8X8IHY7_9BACT</name>
<reference evidence="3 4" key="1">
    <citation type="submission" date="2016-10" db="EMBL/GenBank/DDBJ databases">
        <authorList>
            <person name="Varghese N."/>
            <person name="Submissions S."/>
        </authorList>
    </citation>
    <scope>NUCLEOTIDE SEQUENCE [LARGE SCALE GENOMIC DNA]</scope>
    <source>
        <strain evidence="3 4">DSM 25353</strain>
    </source>
</reference>
<dbReference type="Proteomes" id="UP000198711">
    <property type="component" value="Unassembled WGS sequence"/>
</dbReference>
<dbReference type="EMBL" id="FNNO01000018">
    <property type="protein sequence ID" value="SDX50375.1"/>
    <property type="molecule type" value="Genomic_DNA"/>
</dbReference>
<dbReference type="RefSeq" id="WP_092726426.1">
    <property type="nucleotide sequence ID" value="NZ_FNNO01000018.1"/>
</dbReference>
<evidence type="ECO:0000256" key="1">
    <source>
        <dbReference type="ARBA" id="ARBA00006817"/>
    </source>
</evidence>
<comment type="similarity">
    <text evidence="1">Belongs to the AHA1 family.</text>
</comment>
<dbReference type="Gene3D" id="3.30.530.20">
    <property type="match status" value="1"/>
</dbReference>
<comment type="caution">
    <text evidence="3">The sequence shown here is derived from an EMBL/GenBank/DDBJ whole genome shotgun (WGS) entry which is preliminary data.</text>
</comment>
<sequence length="141" mass="16193">MKTAPFVIEKVLNAPVSRVWKAITNKDDMKQWYFDLAAFKPEVGFTFEFQGGKDDRSYRHLCKITEVVPEKKLTYSWSYDGYPGQSFVSFELRDDSGKTSVKLSHAGLDTFPKENPDFNPANFAEGWTYIIGQSLKTFVEK</sequence>
<dbReference type="InterPro" id="IPR013538">
    <property type="entry name" value="ASHA1/2-like_C"/>
</dbReference>
<keyword evidence="4" id="KW-1185">Reference proteome</keyword>
<evidence type="ECO:0000313" key="3">
    <source>
        <dbReference type="EMBL" id="SDX50375.1"/>
    </source>
</evidence>
<dbReference type="SUPFAM" id="SSF55961">
    <property type="entry name" value="Bet v1-like"/>
    <property type="match status" value="1"/>
</dbReference>
<evidence type="ECO:0000313" key="4">
    <source>
        <dbReference type="Proteomes" id="UP000198711"/>
    </source>
</evidence>
<proteinExistence type="inferred from homology"/>
<feature type="domain" description="Activator of Hsp90 ATPase homologue 1/2-like C-terminal" evidence="2">
    <location>
        <begin position="13"/>
        <end position="140"/>
    </location>
</feature>
<dbReference type="AlphaFoldDB" id="A0A8X8IHY7"/>
<dbReference type="InterPro" id="IPR023393">
    <property type="entry name" value="START-like_dom_sf"/>
</dbReference>
<dbReference type="CDD" id="cd07814">
    <property type="entry name" value="SRPBCC_CalC_Aha1-like"/>
    <property type="match status" value="1"/>
</dbReference>
<organism evidence="3 4">
    <name type="scientific">Hydrobacter penzbergensis</name>
    <dbReference type="NCBI Taxonomy" id="1235997"/>
    <lineage>
        <taxon>Bacteria</taxon>
        <taxon>Pseudomonadati</taxon>
        <taxon>Bacteroidota</taxon>
        <taxon>Chitinophagia</taxon>
        <taxon>Chitinophagales</taxon>
        <taxon>Chitinophagaceae</taxon>
        <taxon>Hydrobacter</taxon>
    </lineage>
</organism>